<evidence type="ECO:0000313" key="1">
    <source>
        <dbReference type="EMBL" id="KAG8662182.1"/>
    </source>
</evidence>
<proteinExistence type="predicted"/>
<dbReference type="Proteomes" id="UP000091857">
    <property type="component" value="Chromosome 1"/>
</dbReference>
<comment type="caution">
    <text evidence="1">The sequence shown here is derived from an EMBL/GenBank/DDBJ whole genome shotgun (WGS) entry which is preliminary data.</text>
</comment>
<evidence type="ECO:0000313" key="2">
    <source>
        <dbReference type="Proteomes" id="UP000091857"/>
    </source>
</evidence>
<accession>A0ACB7IBF7</accession>
<name>A0ACB7IBF7_MANES</name>
<gene>
    <name evidence="1" type="ORF">MANES_01G073112v8</name>
</gene>
<protein>
    <submittedName>
        <fullName evidence="1">Uncharacterized protein</fullName>
    </submittedName>
</protein>
<keyword evidence="2" id="KW-1185">Reference proteome</keyword>
<reference evidence="2" key="1">
    <citation type="journal article" date="2016" name="Nat. Biotechnol.">
        <title>Sequencing wild and cultivated cassava and related species reveals extensive interspecific hybridization and genetic diversity.</title>
        <authorList>
            <person name="Bredeson J.V."/>
            <person name="Lyons J.B."/>
            <person name="Prochnik S.E."/>
            <person name="Wu G.A."/>
            <person name="Ha C.M."/>
            <person name="Edsinger-Gonzales E."/>
            <person name="Grimwood J."/>
            <person name="Schmutz J."/>
            <person name="Rabbi I.Y."/>
            <person name="Egesi C."/>
            <person name="Nauluvula P."/>
            <person name="Lebot V."/>
            <person name="Ndunguru J."/>
            <person name="Mkamilo G."/>
            <person name="Bart R.S."/>
            <person name="Setter T.L."/>
            <person name="Gleadow R.M."/>
            <person name="Kulakow P."/>
            <person name="Ferguson M.E."/>
            <person name="Rounsley S."/>
            <person name="Rokhsar D.S."/>
        </authorList>
    </citation>
    <scope>NUCLEOTIDE SEQUENCE [LARGE SCALE GENOMIC DNA]</scope>
    <source>
        <strain evidence="2">cv. AM560-2</strain>
    </source>
</reference>
<sequence length="99" mass="11692">MVTVIIVTAHYYDYYYIYALKAILGYGHLTICCWIKISRNINYSLLLRLRLNDPDLVNDLYFLLELKIGQQMVSLAPGLKILLWQSRNLARKSRRGRRN</sequence>
<organism evidence="1 2">
    <name type="scientific">Manihot esculenta</name>
    <name type="common">Cassava</name>
    <name type="synonym">Jatropha manihot</name>
    <dbReference type="NCBI Taxonomy" id="3983"/>
    <lineage>
        <taxon>Eukaryota</taxon>
        <taxon>Viridiplantae</taxon>
        <taxon>Streptophyta</taxon>
        <taxon>Embryophyta</taxon>
        <taxon>Tracheophyta</taxon>
        <taxon>Spermatophyta</taxon>
        <taxon>Magnoliopsida</taxon>
        <taxon>eudicotyledons</taxon>
        <taxon>Gunneridae</taxon>
        <taxon>Pentapetalae</taxon>
        <taxon>rosids</taxon>
        <taxon>fabids</taxon>
        <taxon>Malpighiales</taxon>
        <taxon>Euphorbiaceae</taxon>
        <taxon>Crotonoideae</taxon>
        <taxon>Manihoteae</taxon>
        <taxon>Manihot</taxon>
    </lineage>
</organism>
<dbReference type="EMBL" id="CM004387">
    <property type="protein sequence ID" value="KAG8662182.1"/>
    <property type="molecule type" value="Genomic_DNA"/>
</dbReference>